<dbReference type="EMBL" id="OE003504">
    <property type="protein sequence ID" value="CAD7460221.1"/>
    <property type="molecule type" value="Genomic_DNA"/>
</dbReference>
<sequence>MHLHGVRIDKHTGGKPPSLHLSGTRTTVSLHWQPSLLRELRIRPSIFKPIAPPQARSDGHRPHRRCGHRRVDWVLYLLLLLPLLSILQATPSRHRIGGIQCDWQKSHNNLLSELGLDNPRECPRAFDPSDKIFCCSKDGGNSIYCCGASEFGKDGIAPKAPKQQHAEPLSNASFFKTLADTRKFGR</sequence>
<protein>
    <submittedName>
        <fullName evidence="3">Uncharacterized protein</fullName>
    </submittedName>
</protein>
<feature type="transmembrane region" description="Helical" evidence="2">
    <location>
        <begin position="73"/>
        <end position="91"/>
    </location>
</feature>
<evidence type="ECO:0000313" key="3">
    <source>
        <dbReference type="EMBL" id="CAD7460221.1"/>
    </source>
</evidence>
<evidence type="ECO:0000256" key="1">
    <source>
        <dbReference type="SAM" id="MobiDB-lite"/>
    </source>
</evidence>
<feature type="compositionally biased region" description="Basic and acidic residues" evidence="1">
    <location>
        <begin position="1"/>
        <end position="12"/>
    </location>
</feature>
<name>A0A7R9IKT2_9NEOP</name>
<proteinExistence type="predicted"/>
<organism evidence="3">
    <name type="scientific">Timema tahoe</name>
    <dbReference type="NCBI Taxonomy" id="61484"/>
    <lineage>
        <taxon>Eukaryota</taxon>
        <taxon>Metazoa</taxon>
        <taxon>Ecdysozoa</taxon>
        <taxon>Arthropoda</taxon>
        <taxon>Hexapoda</taxon>
        <taxon>Insecta</taxon>
        <taxon>Pterygota</taxon>
        <taxon>Neoptera</taxon>
        <taxon>Polyneoptera</taxon>
        <taxon>Phasmatodea</taxon>
        <taxon>Timematodea</taxon>
        <taxon>Timematoidea</taxon>
        <taxon>Timematidae</taxon>
        <taxon>Timema</taxon>
    </lineage>
</organism>
<keyword evidence="2" id="KW-1133">Transmembrane helix</keyword>
<keyword evidence="2" id="KW-0472">Membrane</keyword>
<feature type="region of interest" description="Disordered" evidence="1">
    <location>
        <begin position="1"/>
        <end position="22"/>
    </location>
</feature>
<keyword evidence="2" id="KW-0812">Transmembrane</keyword>
<gene>
    <name evidence="3" type="ORF">TTEB3V08_LOCUS8158</name>
</gene>
<dbReference type="AlphaFoldDB" id="A0A7R9IKT2"/>
<evidence type="ECO:0000256" key="2">
    <source>
        <dbReference type="SAM" id="Phobius"/>
    </source>
</evidence>
<reference evidence="3" key="1">
    <citation type="submission" date="2020-11" db="EMBL/GenBank/DDBJ databases">
        <authorList>
            <person name="Tran Van P."/>
        </authorList>
    </citation>
    <scope>NUCLEOTIDE SEQUENCE</scope>
</reference>
<accession>A0A7R9IKT2</accession>